<evidence type="ECO:0000313" key="4">
    <source>
        <dbReference type="Proteomes" id="UP000016922"/>
    </source>
</evidence>
<dbReference type="RefSeq" id="XP_008075961.1">
    <property type="nucleotide sequence ID" value="XM_008077770.1"/>
</dbReference>
<proteinExistence type="predicted"/>
<feature type="compositionally biased region" description="Basic and acidic residues" evidence="1">
    <location>
        <begin position="102"/>
        <end position="113"/>
    </location>
</feature>
<organism evidence="3 4">
    <name type="scientific">Glarea lozoyensis (strain ATCC 20868 / MF5171)</name>
    <dbReference type="NCBI Taxonomy" id="1116229"/>
    <lineage>
        <taxon>Eukaryota</taxon>
        <taxon>Fungi</taxon>
        <taxon>Dikarya</taxon>
        <taxon>Ascomycota</taxon>
        <taxon>Pezizomycotina</taxon>
        <taxon>Leotiomycetes</taxon>
        <taxon>Helotiales</taxon>
        <taxon>Helotiaceae</taxon>
        <taxon>Glarea</taxon>
    </lineage>
</organism>
<evidence type="ECO:0000256" key="1">
    <source>
        <dbReference type="SAM" id="MobiDB-lite"/>
    </source>
</evidence>
<reference evidence="3 4" key="1">
    <citation type="journal article" date="2013" name="BMC Genomics">
        <title>Genomics-driven discovery of the pneumocandin biosynthetic gene cluster in the fungus Glarea lozoyensis.</title>
        <authorList>
            <person name="Chen L."/>
            <person name="Yue Q."/>
            <person name="Zhang X."/>
            <person name="Xiang M."/>
            <person name="Wang C."/>
            <person name="Li S."/>
            <person name="Che Y."/>
            <person name="Ortiz-Lopez F.J."/>
            <person name="Bills G.F."/>
            <person name="Liu X."/>
            <person name="An Z."/>
        </authorList>
    </citation>
    <scope>NUCLEOTIDE SEQUENCE [LARGE SCALE GENOMIC DNA]</scope>
    <source>
        <strain evidence="4">ATCC 20868 / MF5171</strain>
    </source>
</reference>
<dbReference type="PROSITE" id="PS50235">
    <property type="entry name" value="USP_3"/>
    <property type="match status" value="1"/>
</dbReference>
<dbReference type="GO" id="GO:0016579">
    <property type="term" value="P:protein deubiquitination"/>
    <property type="evidence" value="ECO:0007669"/>
    <property type="project" value="InterPro"/>
</dbReference>
<dbReference type="PROSITE" id="PS00973">
    <property type="entry name" value="USP_2"/>
    <property type="match status" value="1"/>
</dbReference>
<dbReference type="GO" id="GO:0005829">
    <property type="term" value="C:cytosol"/>
    <property type="evidence" value="ECO:0007669"/>
    <property type="project" value="TreeGrafter"/>
</dbReference>
<name>S3DXH9_GLAL2</name>
<feature type="compositionally biased region" description="Basic and acidic residues" evidence="1">
    <location>
        <begin position="45"/>
        <end position="54"/>
    </location>
</feature>
<sequence length="479" mass="53832">MGAVAIEAMPHQKGFGNVARSPTSALSATRPFKGSPNVIFKHSRSHQDLPVRLRDKTRRPSSKEDRSPSPSPKRSHTGGGGRPAKQVKRSGTDVQINFKGLKSTERSGLEKNTELGSLKRAREPAAVDDFYSKRMKICKLDDANIDDHTRRVQASNWALIIKQQKLKADSIISDLSKTPPTIQRGFDNFTGVLCYRISLIQALLHIPKLVTLLWENHMPSLCVVDDRKDCSACALRGVVISYWKVQNSSTLLAMFRNLHALLRRRGWTEMGQGDPNEQLTFLFRILREDLPIATYSDIDSLFSSSINQSIPCSCGHSSITTSSQTQMTVCLAPQLRNGTLQQYIARGVTDTVDYQCEACKKNGQCKKTRLFDDLSEILAIHLSRRDAFGRKIKTTVNVSHTLDLTLLKSKSKTDNERWKYELISVIQHSGGDNSGHYICSAEGPDKQWRMFNDRSVSRTEVGAVERSFSPVMCFYRRVR</sequence>
<dbReference type="SUPFAM" id="SSF54001">
    <property type="entry name" value="Cysteine proteinases"/>
    <property type="match status" value="1"/>
</dbReference>
<dbReference type="InterPro" id="IPR001394">
    <property type="entry name" value="Peptidase_C19_UCH"/>
</dbReference>
<dbReference type="GO" id="GO:0005634">
    <property type="term" value="C:nucleus"/>
    <property type="evidence" value="ECO:0007669"/>
    <property type="project" value="TreeGrafter"/>
</dbReference>
<accession>S3DXH9</accession>
<dbReference type="HOGENOM" id="CLU_569914_0_0_1"/>
<dbReference type="InterPro" id="IPR050164">
    <property type="entry name" value="Peptidase_C19"/>
</dbReference>
<dbReference type="OMA" id="AVICHIG"/>
<dbReference type="AlphaFoldDB" id="S3DXH9"/>
<dbReference type="Gene3D" id="3.90.70.10">
    <property type="entry name" value="Cysteine proteinases"/>
    <property type="match status" value="1"/>
</dbReference>
<dbReference type="STRING" id="1116229.S3DXH9"/>
<dbReference type="PANTHER" id="PTHR24006">
    <property type="entry name" value="UBIQUITIN CARBOXYL-TERMINAL HYDROLASE"/>
    <property type="match status" value="1"/>
</dbReference>
<dbReference type="Pfam" id="PF00443">
    <property type="entry name" value="UCH"/>
    <property type="match status" value="1"/>
</dbReference>
<dbReference type="CDD" id="cd02257">
    <property type="entry name" value="Peptidase_C19"/>
    <property type="match status" value="1"/>
</dbReference>
<dbReference type="Proteomes" id="UP000016922">
    <property type="component" value="Unassembled WGS sequence"/>
</dbReference>
<dbReference type="GO" id="GO:0004843">
    <property type="term" value="F:cysteine-type deubiquitinase activity"/>
    <property type="evidence" value="ECO:0007669"/>
    <property type="project" value="InterPro"/>
</dbReference>
<dbReference type="OrthoDB" id="289038at2759"/>
<dbReference type="InterPro" id="IPR038765">
    <property type="entry name" value="Papain-like_cys_pep_sf"/>
</dbReference>
<keyword evidence="4" id="KW-1185">Reference proteome</keyword>
<dbReference type="GeneID" id="19467857"/>
<gene>
    <name evidence="3" type="ORF">GLAREA_08809</name>
</gene>
<dbReference type="KEGG" id="glz:GLAREA_08809"/>
<protein>
    <submittedName>
        <fullName evidence="3">Cysteine proteinase</fullName>
    </submittedName>
</protein>
<evidence type="ECO:0000259" key="2">
    <source>
        <dbReference type="PROSITE" id="PS50235"/>
    </source>
</evidence>
<feature type="domain" description="USP" evidence="2">
    <location>
        <begin position="184"/>
        <end position="478"/>
    </location>
</feature>
<evidence type="ECO:0000313" key="3">
    <source>
        <dbReference type="EMBL" id="EPE36646.1"/>
    </source>
</evidence>
<dbReference type="InterPro" id="IPR028889">
    <property type="entry name" value="USP"/>
</dbReference>
<feature type="region of interest" description="Disordered" evidence="1">
    <location>
        <begin position="1"/>
        <end position="116"/>
    </location>
</feature>
<dbReference type="EMBL" id="KE145352">
    <property type="protein sequence ID" value="EPE36646.1"/>
    <property type="molecule type" value="Genomic_DNA"/>
</dbReference>
<dbReference type="InterPro" id="IPR018200">
    <property type="entry name" value="USP_CS"/>
</dbReference>
<dbReference type="eggNOG" id="KOG1867">
    <property type="taxonomic scope" value="Eukaryota"/>
</dbReference>